<evidence type="ECO:0000313" key="2">
    <source>
        <dbReference type="EMBL" id="QEU83492.1"/>
    </source>
</evidence>
<organism evidence="2 3">
    <name type="scientific">Streptomyces viridosporus T7A</name>
    <dbReference type="NCBI Taxonomy" id="665577"/>
    <lineage>
        <taxon>Bacteria</taxon>
        <taxon>Bacillati</taxon>
        <taxon>Actinomycetota</taxon>
        <taxon>Actinomycetes</taxon>
        <taxon>Kitasatosporales</taxon>
        <taxon>Streptomycetaceae</taxon>
        <taxon>Streptomyces</taxon>
    </lineage>
</organism>
<evidence type="ECO:0000313" key="3">
    <source>
        <dbReference type="Proteomes" id="UP000327143"/>
    </source>
</evidence>
<sequence length="130" mass="14255">MIIRRILAAVSALFLPLFFLGNGTAHAASGIAASECHTVADTPIYQGGNIVYSGGVVCDGQYAWDVEVKLLMKEGTKPYVEVANTSTSCFLSYSCYDTDYYPNRAGNQSWCTQVWVVNLRHATACETQNW</sequence>
<gene>
    <name evidence="2" type="ORF">CP969_00980</name>
</gene>
<evidence type="ECO:0000256" key="1">
    <source>
        <dbReference type="SAM" id="SignalP"/>
    </source>
</evidence>
<protein>
    <recommendedName>
        <fullName evidence="4">Secreted protein</fullName>
    </recommendedName>
</protein>
<reference evidence="2 3" key="1">
    <citation type="submission" date="2017-09" db="EMBL/GenBank/DDBJ databases">
        <authorList>
            <person name="Lee N."/>
            <person name="Cho B.-K."/>
        </authorList>
    </citation>
    <scope>NUCLEOTIDE SEQUENCE [LARGE SCALE GENOMIC DNA]</scope>
    <source>
        <strain evidence="2 3">ATCC 39115</strain>
    </source>
</reference>
<accession>A0ABX6A8P0</accession>
<evidence type="ECO:0008006" key="4">
    <source>
        <dbReference type="Google" id="ProtNLM"/>
    </source>
</evidence>
<keyword evidence="3" id="KW-1185">Reference proteome</keyword>
<dbReference type="EMBL" id="CP023700">
    <property type="protein sequence ID" value="QEU83492.1"/>
    <property type="molecule type" value="Genomic_DNA"/>
</dbReference>
<feature type="signal peptide" evidence="1">
    <location>
        <begin position="1"/>
        <end position="27"/>
    </location>
</feature>
<feature type="chain" id="PRO_5045422979" description="Secreted protein" evidence="1">
    <location>
        <begin position="28"/>
        <end position="130"/>
    </location>
</feature>
<keyword evidence="1" id="KW-0732">Signal</keyword>
<name>A0ABX6A8P0_STRVD</name>
<dbReference type="RefSeq" id="WP_016828349.1">
    <property type="nucleotide sequence ID" value="NZ_CP023700.1"/>
</dbReference>
<dbReference type="Proteomes" id="UP000327143">
    <property type="component" value="Chromosome"/>
</dbReference>
<proteinExistence type="predicted"/>